<evidence type="ECO:0000256" key="1">
    <source>
        <dbReference type="SAM" id="SignalP"/>
    </source>
</evidence>
<proteinExistence type="predicted"/>
<sequence>MRAEFLLSSLLATAVLLVNTASAASLEGEWYKVAQMYNRGYRDLNASDPCDATQLEYACVNNAPTRCVNSRWDVANADVGCQLSDKTCLATVQLFQSAGTVGEGNGALQTACVFTDVYGRTLERLGIVGGLYGED</sequence>
<gene>
    <name evidence="2" type="ORF">FA15DRAFT_674075</name>
</gene>
<protein>
    <submittedName>
        <fullName evidence="2">Uncharacterized protein</fullName>
    </submittedName>
</protein>
<evidence type="ECO:0000313" key="2">
    <source>
        <dbReference type="EMBL" id="TFK19850.1"/>
    </source>
</evidence>
<keyword evidence="1" id="KW-0732">Signal</keyword>
<organism evidence="2 3">
    <name type="scientific">Coprinopsis marcescibilis</name>
    <name type="common">Agaric fungus</name>
    <name type="synonym">Psathyrella marcescibilis</name>
    <dbReference type="NCBI Taxonomy" id="230819"/>
    <lineage>
        <taxon>Eukaryota</taxon>
        <taxon>Fungi</taxon>
        <taxon>Dikarya</taxon>
        <taxon>Basidiomycota</taxon>
        <taxon>Agaricomycotina</taxon>
        <taxon>Agaricomycetes</taxon>
        <taxon>Agaricomycetidae</taxon>
        <taxon>Agaricales</taxon>
        <taxon>Agaricineae</taxon>
        <taxon>Psathyrellaceae</taxon>
        <taxon>Coprinopsis</taxon>
    </lineage>
</organism>
<reference evidence="2 3" key="1">
    <citation type="journal article" date="2019" name="Nat. Ecol. Evol.">
        <title>Megaphylogeny resolves global patterns of mushroom evolution.</title>
        <authorList>
            <person name="Varga T."/>
            <person name="Krizsan K."/>
            <person name="Foldi C."/>
            <person name="Dima B."/>
            <person name="Sanchez-Garcia M."/>
            <person name="Sanchez-Ramirez S."/>
            <person name="Szollosi G.J."/>
            <person name="Szarkandi J.G."/>
            <person name="Papp V."/>
            <person name="Albert L."/>
            <person name="Andreopoulos W."/>
            <person name="Angelini C."/>
            <person name="Antonin V."/>
            <person name="Barry K.W."/>
            <person name="Bougher N.L."/>
            <person name="Buchanan P."/>
            <person name="Buyck B."/>
            <person name="Bense V."/>
            <person name="Catcheside P."/>
            <person name="Chovatia M."/>
            <person name="Cooper J."/>
            <person name="Damon W."/>
            <person name="Desjardin D."/>
            <person name="Finy P."/>
            <person name="Geml J."/>
            <person name="Haridas S."/>
            <person name="Hughes K."/>
            <person name="Justo A."/>
            <person name="Karasinski D."/>
            <person name="Kautmanova I."/>
            <person name="Kiss B."/>
            <person name="Kocsube S."/>
            <person name="Kotiranta H."/>
            <person name="LaButti K.M."/>
            <person name="Lechner B.E."/>
            <person name="Liimatainen K."/>
            <person name="Lipzen A."/>
            <person name="Lukacs Z."/>
            <person name="Mihaltcheva S."/>
            <person name="Morgado L.N."/>
            <person name="Niskanen T."/>
            <person name="Noordeloos M.E."/>
            <person name="Ohm R.A."/>
            <person name="Ortiz-Santana B."/>
            <person name="Ovrebo C."/>
            <person name="Racz N."/>
            <person name="Riley R."/>
            <person name="Savchenko A."/>
            <person name="Shiryaev A."/>
            <person name="Soop K."/>
            <person name="Spirin V."/>
            <person name="Szebenyi C."/>
            <person name="Tomsovsky M."/>
            <person name="Tulloss R.E."/>
            <person name="Uehling J."/>
            <person name="Grigoriev I.V."/>
            <person name="Vagvolgyi C."/>
            <person name="Papp T."/>
            <person name="Martin F.M."/>
            <person name="Miettinen O."/>
            <person name="Hibbett D.S."/>
            <person name="Nagy L.G."/>
        </authorList>
    </citation>
    <scope>NUCLEOTIDE SEQUENCE [LARGE SCALE GENOMIC DNA]</scope>
    <source>
        <strain evidence="2 3">CBS 121175</strain>
    </source>
</reference>
<keyword evidence="3" id="KW-1185">Reference proteome</keyword>
<dbReference type="AlphaFoldDB" id="A0A5C3KI96"/>
<evidence type="ECO:0000313" key="3">
    <source>
        <dbReference type="Proteomes" id="UP000307440"/>
    </source>
</evidence>
<accession>A0A5C3KI96</accession>
<feature type="chain" id="PRO_5022892698" evidence="1">
    <location>
        <begin position="24"/>
        <end position="135"/>
    </location>
</feature>
<dbReference type="EMBL" id="ML210322">
    <property type="protein sequence ID" value="TFK19850.1"/>
    <property type="molecule type" value="Genomic_DNA"/>
</dbReference>
<feature type="signal peptide" evidence="1">
    <location>
        <begin position="1"/>
        <end position="23"/>
    </location>
</feature>
<dbReference type="Proteomes" id="UP000307440">
    <property type="component" value="Unassembled WGS sequence"/>
</dbReference>
<name>A0A5C3KI96_COPMA</name>